<dbReference type="Pfam" id="PF02518">
    <property type="entry name" value="HATPase_c"/>
    <property type="match status" value="1"/>
</dbReference>
<keyword evidence="10" id="KW-1133">Transmembrane helix</keyword>
<dbReference type="Proteomes" id="UP000192721">
    <property type="component" value="Unassembled WGS sequence"/>
</dbReference>
<dbReference type="RefSeq" id="WP_043635239.1">
    <property type="nucleotide sequence ID" value="NZ_CP109905.1"/>
</dbReference>
<dbReference type="EC" id="2.7.13.3" evidence="3"/>
<feature type="domain" description="Histidine kinase" evidence="11">
    <location>
        <begin position="235"/>
        <end position="447"/>
    </location>
</feature>
<evidence type="ECO:0000256" key="1">
    <source>
        <dbReference type="ARBA" id="ARBA00000085"/>
    </source>
</evidence>
<evidence type="ECO:0000256" key="8">
    <source>
        <dbReference type="ARBA" id="ARBA00022777"/>
    </source>
</evidence>
<dbReference type="InterPro" id="IPR036097">
    <property type="entry name" value="HisK_dim/P_sf"/>
</dbReference>
<keyword evidence="6" id="KW-0808">Transferase</keyword>
<evidence type="ECO:0000256" key="4">
    <source>
        <dbReference type="ARBA" id="ARBA00022475"/>
    </source>
</evidence>
<keyword evidence="8 13" id="KW-0418">Kinase</keyword>
<feature type="transmembrane region" description="Helical" evidence="10">
    <location>
        <begin position="21"/>
        <end position="40"/>
    </location>
</feature>
<evidence type="ECO:0000256" key="10">
    <source>
        <dbReference type="SAM" id="Phobius"/>
    </source>
</evidence>
<comment type="subcellular location">
    <subcellularLocation>
        <location evidence="2">Cell membrane</location>
        <topology evidence="2">Multi-pass membrane protein</topology>
    </subcellularLocation>
</comment>
<keyword evidence="7" id="KW-0547">Nucleotide-binding</keyword>
<feature type="transmembrane region" description="Helical" evidence="10">
    <location>
        <begin position="154"/>
        <end position="174"/>
    </location>
</feature>
<evidence type="ECO:0000256" key="6">
    <source>
        <dbReference type="ARBA" id="ARBA00022679"/>
    </source>
</evidence>
<dbReference type="AlphaFoldDB" id="A0A1W0D9T2"/>
<dbReference type="GO" id="GO:0005524">
    <property type="term" value="F:ATP binding"/>
    <property type="evidence" value="ECO:0007669"/>
    <property type="project" value="UniProtKB-KW"/>
</dbReference>
<evidence type="ECO:0000313" key="13">
    <source>
        <dbReference type="EMBL" id="OQS43713.1"/>
    </source>
</evidence>
<dbReference type="Pfam" id="PF00512">
    <property type="entry name" value="HisKA"/>
    <property type="match status" value="1"/>
</dbReference>
<dbReference type="InterPro" id="IPR050980">
    <property type="entry name" value="2C_sensor_his_kinase"/>
</dbReference>
<dbReference type="PANTHER" id="PTHR44936:SF10">
    <property type="entry name" value="SENSOR PROTEIN RSTB"/>
    <property type="match status" value="1"/>
</dbReference>
<sequence length="448" mass="51063">MSARRLRGWLKPSLGTLFARYFFATMLAELIIIIGFGFMVTKLYENSDRDSKLQFMNGTVTLIRQQLEQTPHQDWDRKLADIARAFSYPVKLIAHPPDDFEPEGHAALLSGRPYLDFDNQLLYVPLPHDPRLLLLGPLEAPPSNSSWISEDMEILLLWILLTGSTLGTLIYFSLRPLWKDLLEVRLKAEIFADGDFSARAQPSKSRLLAPLSRAFNSMAARLERQMETRQALSHAIAHEIRTPIARLRFGLTMLEEEEDEKEWKRYREGMERDMQELEELFNTSMEFAKLNRNEVPLHWETVDLYDWFDDLVDLVTPLKPPGIKLELDCALGNGAFDRKLMYVASRNLLLNAFKYANAQVRLTVCHNAAGQLLIHVDDDGCGIPEAERDKVFEPFLRLDRSRDRATGGYGLGLSFVKLITEHHGGQASVAASELGGARFTLCIMQPQQ</sequence>
<dbReference type="CDD" id="cd06225">
    <property type="entry name" value="HAMP"/>
    <property type="match status" value="1"/>
</dbReference>
<dbReference type="InterPro" id="IPR003594">
    <property type="entry name" value="HATPase_dom"/>
</dbReference>
<keyword evidence="10" id="KW-0472">Membrane</keyword>
<evidence type="ECO:0000313" key="14">
    <source>
        <dbReference type="Proteomes" id="UP000192721"/>
    </source>
</evidence>
<dbReference type="SMART" id="SM00387">
    <property type="entry name" value="HATPase_c"/>
    <property type="match status" value="1"/>
</dbReference>
<dbReference type="SUPFAM" id="SSF47384">
    <property type="entry name" value="Homodimeric domain of signal transducing histidine kinase"/>
    <property type="match status" value="1"/>
</dbReference>
<organism evidence="13 14">
    <name type="scientific">Chromobacterium haemolyticum</name>
    <dbReference type="NCBI Taxonomy" id="394935"/>
    <lineage>
        <taxon>Bacteria</taxon>
        <taxon>Pseudomonadati</taxon>
        <taxon>Pseudomonadota</taxon>
        <taxon>Betaproteobacteria</taxon>
        <taxon>Neisseriales</taxon>
        <taxon>Chromobacteriaceae</taxon>
        <taxon>Chromobacterium</taxon>
    </lineage>
</organism>
<dbReference type="InterPro" id="IPR003660">
    <property type="entry name" value="HAMP_dom"/>
</dbReference>
<evidence type="ECO:0000256" key="7">
    <source>
        <dbReference type="ARBA" id="ARBA00022741"/>
    </source>
</evidence>
<dbReference type="InterPro" id="IPR003661">
    <property type="entry name" value="HisK_dim/P_dom"/>
</dbReference>
<keyword evidence="4" id="KW-1003">Cell membrane</keyword>
<dbReference type="SUPFAM" id="SSF55874">
    <property type="entry name" value="ATPase domain of HSP90 chaperone/DNA topoisomerase II/histidine kinase"/>
    <property type="match status" value="1"/>
</dbReference>
<keyword evidence="9" id="KW-0067">ATP-binding</keyword>
<dbReference type="Gene3D" id="1.10.287.130">
    <property type="match status" value="1"/>
</dbReference>
<comment type="caution">
    <text evidence="13">The sequence shown here is derived from an EMBL/GenBank/DDBJ whole genome shotgun (WGS) entry which is preliminary data.</text>
</comment>
<dbReference type="InterPro" id="IPR005467">
    <property type="entry name" value="His_kinase_dom"/>
</dbReference>
<accession>A0A1W0D9T2</accession>
<evidence type="ECO:0000259" key="12">
    <source>
        <dbReference type="PROSITE" id="PS50885"/>
    </source>
</evidence>
<evidence type="ECO:0000256" key="2">
    <source>
        <dbReference type="ARBA" id="ARBA00004651"/>
    </source>
</evidence>
<dbReference type="EMBL" id="MUKV01000002">
    <property type="protein sequence ID" value="OQS43713.1"/>
    <property type="molecule type" value="Genomic_DNA"/>
</dbReference>
<comment type="catalytic activity">
    <reaction evidence="1">
        <text>ATP + protein L-histidine = ADP + protein N-phospho-L-histidine.</text>
        <dbReference type="EC" id="2.7.13.3"/>
    </reaction>
</comment>
<reference evidence="13 14" key="1">
    <citation type="submission" date="2017-02" db="EMBL/GenBank/DDBJ databases">
        <title>Chromobacterium haemolyticum H5244.</title>
        <authorList>
            <person name="Gulvik C.A."/>
        </authorList>
    </citation>
    <scope>NUCLEOTIDE SEQUENCE [LARGE SCALE GENOMIC DNA]</scope>
    <source>
        <strain evidence="13 14">H5244</strain>
    </source>
</reference>
<dbReference type="PANTHER" id="PTHR44936">
    <property type="entry name" value="SENSOR PROTEIN CREC"/>
    <property type="match status" value="1"/>
</dbReference>
<feature type="domain" description="HAMP" evidence="12">
    <location>
        <begin position="175"/>
        <end position="227"/>
    </location>
</feature>
<keyword evidence="5" id="KW-0597">Phosphoprotein</keyword>
<dbReference type="GO" id="GO:0005886">
    <property type="term" value="C:plasma membrane"/>
    <property type="evidence" value="ECO:0007669"/>
    <property type="project" value="UniProtKB-SubCell"/>
</dbReference>
<dbReference type="PRINTS" id="PR00344">
    <property type="entry name" value="BCTRLSENSOR"/>
</dbReference>
<dbReference type="CDD" id="cd00082">
    <property type="entry name" value="HisKA"/>
    <property type="match status" value="1"/>
</dbReference>
<evidence type="ECO:0000259" key="11">
    <source>
        <dbReference type="PROSITE" id="PS50109"/>
    </source>
</evidence>
<dbReference type="SMART" id="SM00388">
    <property type="entry name" value="HisKA"/>
    <property type="match status" value="1"/>
</dbReference>
<evidence type="ECO:0000256" key="9">
    <source>
        <dbReference type="ARBA" id="ARBA00022840"/>
    </source>
</evidence>
<dbReference type="PROSITE" id="PS50885">
    <property type="entry name" value="HAMP"/>
    <property type="match status" value="1"/>
</dbReference>
<evidence type="ECO:0000256" key="5">
    <source>
        <dbReference type="ARBA" id="ARBA00022553"/>
    </source>
</evidence>
<gene>
    <name evidence="13" type="ORF">B0T45_03135</name>
</gene>
<protein>
    <recommendedName>
        <fullName evidence="3">histidine kinase</fullName>
        <ecNumber evidence="3">2.7.13.3</ecNumber>
    </recommendedName>
</protein>
<name>A0A1W0D9T2_9NEIS</name>
<dbReference type="InterPro" id="IPR004358">
    <property type="entry name" value="Sig_transdc_His_kin-like_C"/>
</dbReference>
<dbReference type="PROSITE" id="PS50109">
    <property type="entry name" value="HIS_KIN"/>
    <property type="match status" value="1"/>
</dbReference>
<dbReference type="Gene3D" id="3.30.565.10">
    <property type="entry name" value="Histidine kinase-like ATPase, C-terminal domain"/>
    <property type="match status" value="1"/>
</dbReference>
<dbReference type="InterPro" id="IPR036890">
    <property type="entry name" value="HATPase_C_sf"/>
</dbReference>
<proteinExistence type="predicted"/>
<dbReference type="GO" id="GO:0000155">
    <property type="term" value="F:phosphorelay sensor kinase activity"/>
    <property type="evidence" value="ECO:0007669"/>
    <property type="project" value="InterPro"/>
</dbReference>
<keyword evidence="10" id="KW-0812">Transmembrane</keyword>
<evidence type="ECO:0000256" key="3">
    <source>
        <dbReference type="ARBA" id="ARBA00012438"/>
    </source>
</evidence>